<feature type="transmembrane region" description="Helical" evidence="1">
    <location>
        <begin position="141"/>
        <end position="164"/>
    </location>
</feature>
<keyword evidence="1" id="KW-0472">Membrane</keyword>
<dbReference type="RefSeq" id="WP_254575680.1">
    <property type="nucleotide sequence ID" value="NZ_CP100595.1"/>
</dbReference>
<dbReference type="Proteomes" id="UP001060012">
    <property type="component" value="Chromosome"/>
</dbReference>
<name>A0ABY5E1R8_9BACT</name>
<gene>
    <name evidence="2" type="ORF">NJU99_09500</name>
</gene>
<organism evidence="2 3">
    <name type="scientific">Arcobacter roscoffensis</name>
    <dbReference type="NCBI Taxonomy" id="2961520"/>
    <lineage>
        <taxon>Bacteria</taxon>
        <taxon>Pseudomonadati</taxon>
        <taxon>Campylobacterota</taxon>
        <taxon>Epsilonproteobacteria</taxon>
        <taxon>Campylobacterales</taxon>
        <taxon>Arcobacteraceae</taxon>
        <taxon>Arcobacter</taxon>
    </lineage>
</organism>
<evidence type="ECO:0000313" key="2">
    <source>
        <dbReference type="EMBL" id="UTJ05499.1"/>
    </source>
</evidence>
<keyword evidence="1" id="KW-0812">Transmembrane</keyword>
<evidence type="ECO:0000256" key="1">
    <source>
        <dbReference type="SAM" id="Phobius"/>
    </source>
</evidence>
<dbReference type="EMBL" id="CP100595">
    <property type="protein sequence ID" value="UTJ05499.1"/>
    <property type="molecule type" value="Genomic_DNA"/>
</dbReference>
<protein>
    <submittedName>
        <fullName evidence="2">Nicotinamide mononucleotide transporter family protein</fullName>
    </submittedName>
</protein>
<feature type="transmembrane region" description="Helical" evidence="1">
    <location>
        <begin position="82"/>
        <end position="98"/>
    </location>
</feature>
<accession>A0ABY5E1R8</accession>
<proteinExistence type="predicted"/>
<evidence type="ECO:0000313" key="3">
    <source>
        <dbReference type="Proteomes" id="UP001060012"/>
    </source>
</evidence>
<keyword evidence="3" id="KW-1185">Reference proteome</keyword>
<reference evidence="2" key="1">
    <citation type="submission" date="2022-07" db="EMBL/GenBank/DDBJ databases">
        <title>Arcobacter roscoffensis sp. nov., a marine bacterium isolated from coastal seawater collected from Roscoff, France.</title>
        <authorList>
            <person name="Pascual J."/>
            <person name="Lepeaux C."/>
            <person name="Methner A."/>
            <person name="Overmann J."/>
        </authorList>
    </citation>
    <scope>NUCLEOTIDE SEQUENCE</scope>
    <source>
        <strain evidence="2">ARW1-2F2</strain>
    </source>
</reference>
<feature type="transmembrane region" description="Helical" evidence="1">
    <location>
        <begin position="110"/>
        <end position="129"/>
    </location>
</feature>
<sequence length="196" mass="22352">MIILEAVGAIFSIIGAYLMSRSTKADTRPIYWGFVSFFISNLALLTFFTLNGKVPVIIQMILFFVTAVLGIYKLTNERKRDVSLISIILFVYLFILYLKVLPNMSNIDFTVLPVDLIASAIAIYGSFLLSSKNHKTRGIAFICFFLADVIFVYIGYVNAFYFFMVQSIFYLYTSAKGYANTMKEEIEEFKGSLRKK</sequence>
<feature type="transmembrane region" description="Helical" evidence="1">
    <location>
        <begin position="30"/>
        <end position="50"/>
    </location>
</feature>
<feature type="transmembrane region" description="Helical" evidence="1">
    <location>
        <begin position="56"/>
        <end position="75"/>
    </location>
</feature>
<keyword evidence="1" id="KW-1133">Transmembrane helix</keyword>